<dbReference type="PANTHER" id="PTHR13789">
    <property type="entry name" value="MONOOXYGENASE"/>
    <property type="match status" value="1"/>
</dbReference>
<evidence type="ECO:0000256" key="3">
    <source>
        <dbReference type="ARBA" id="ARBA00022630"/>
    </source>
</evidence>
<protein>
    <recommendedName>
        <fullName evidence="11">FAD-binding domain-containing protein</fullName>
    </recommendedName>
</protein>
<dbReference type="SUPFAM" id="SSF51905">
    <property type="entry name" value="FAD/NAD(P)-binding domain"/>
    <property type="match status" value="1"/>
</dbReference>
<comment type="cofactor">
    <cofactor evidence="1">
        <name>FAD</name>
        <dbReference type="ChEBI" id="CHEBI:57692"/>
    </cofactor>
</comment>
<dbReference type="InterPro" id="IPR003953">
    <property type="entry name" value="FAD-dep_OxRdtase_2_FAD-bd"/>
</dbReference>
<sequence>MNGTSGTVVDGVYRYPEKGIKVVIVGAGNGGLTAALECWRKGFDVVVLERAAELSPLGDFFTIPPSALTTLKDYPRLYKKYHSKVHDCVVRLMTPSGHVVASLMPEWKREGIVHACPEVDISFLNRRPEYASWQLEQVQALGIPVHFSTQAENVTETDDKVIIHTDKGDYEGDVVVAADGIGSRVPWPVPGGLSAVKDSGYAVARVAFPRDTIKKGSPAEALSKSVDEEGPQFRTYVGGDDVSLIIFLTKDYVAWAFSHEADAYSAESWHNLRDPEDIIKVIEKSSNDWDPAVLDFVRQTPVKVVDWRLMWRDSIEQWTSDKGRIIKVGDSAHAFFPTAGNGAVQAQEDGISLAECLHQAGIKENMPWATRVHNTLRFQRVSILQQTGFVNRDELHHSTFDESAHAPDGEAPPEVGFFKIGRWVWDHNPEDYARRSYQKCLEHIRDGKKFYNTNIPPGHVFKSWTLESEYKRMAEGGHSGLKENGYWGM</sequence>
<feature type="domain" description="FAD-binding" evidence="8">
    <location>
        <begin position="136"/>
        <end position="357"/>
    </location>
</feature>
<keyword evidence="10" id="KW-1185">Reference proteome</keyword>
<accession>A0ABR0E1I4</accession>
<comment type="similarity">
    <text evidence="2">Belongs to the paxM FAD-dependent monooxygenase family.</text>
</comment>
<dbReference type="Proteomes" id="UP001305779">
    <property type="component" value="Unassembled WGS sequence"/>
</dbReference>
<feature type="domain" description="FAD-dependent oxidoreductase 2 FAD-binding" evidence="7">
    <location>
        <begin position="22"/>
        <end position="53"/>
    </location>
</feature>
<name>A0ABR0E1I4_ZASCE</name>
<dbReference type="PRINTS" id="PR00420">
    <property type="entry name" value="RNGMNOXGNASE"/>
</dbReference>
<evidence type="ECO:0000256" key="1">
    <source>
        <dbReference type="ARBA" id="ARBA00001974"/>
    </source>
</evidence>
<dbReference type="PANTHER" id="PTHR13789:SF315">
    <property type="entry name" value="FAD-DEPENDENT MONOOXYGENASE MDPD"/>
    <property type="match status" value="1"/>
</dbReference>
<dbReference type="InterPro" id="IPR002938">
    <property type="entry name" value="FAD-bd"/>
</dbReference>
<organism evidence="9 10">
    <name type="scientific">Zasmidium cellare</name>
    <name type="common">Wine cellar mold</name>
    <name type="synonym">Racodium cellare</name>
    <dbReference type="NCBI Taxonomy" id="395010"/>
    <lineage>
        <taxon>Eukaryota</taxon>
        <taxon>Fungi</taxon>
        <taxon>Dikarya</taxon>
        <taxon>Ascomycota</taxon>
        <taxon>Pezizomycotina</taxon>
        <taxon>Dothideomycetes</taxon>
        <taxon>Dothideomycetidae</taxon>
        <taxon>Mycosphaerellales</taxon>
        <taxon>Mycosphaerellaceae</taxon>
        <taxon>Zasmidium</taxon>
    </lineage>
</organism>
<evidence type="ECO:0000313" key="9">
    <source>
        <dbReference type="EMBL" id="KAK4495028.1"/>
    </source>
</evidence>
<evidence type="ECO:0000259" key="7">
    <source>
        <dbReference type="Pfam" id="PF00890"/>
    </source>
</evidence>
<comment type="caution">
    <text evidence="9">The sequence shown here is derived from an EMBL/GenBank/DDBJ whole genome shotgun (WGS) entry which is preliminary data.</text>
</comment>
<evidence type="ECO:0008006" key="11">
    <source>
        <dbReference type="Google" id="ProtNLM"/>
    </source>
</evidence>
<dbReference type="Pfam" id="PF00890">
    <property type="entry name" value="FAD_binding_2"/>
    <property type="match status" value="1"/>
</dbReference>
<keyword evidence="3" id="KW-0285">Flavoprotein</keyword>
<keyword evidence="4" id="KW-0274">FAD</keyword>
<dbReference type="EMBL" id="JAXOVC010000012">
    <property type="protein sequence ID" value="KAK4495028.1"/>
    <property type="molecule type" value="Genomic_DNA"/>
</dbReference>
<evidence type="ECO:0000256" key="5">
    <source>
        <dbReference type="ARBA" id="ARBA00023002"/>
    </source>
</evidence>
<dbReference type="Pfam" id="PF01494">
    <property type="entry name" value="FAD_binding_3"/>
    <property type="match status" value="1"/>
</dbReference>
<evidence type="ECO:0000256" key="6">
    <source>
        <dbReference type="ARBA" id="ARBA00023033"/>
    </source>
</evidence>
<gene>
    <name evidence="9" type="ORF">PRZ48_013355</name>
</gene>
<dbReference type="Gene3D" id="3.50.50.60">
    <property type="entry name" value="FAD/NAD(P)-binding domain"/>
    <property type="match status" value="1"/>
</dbReference>
<evidence type="ECO:0000313" key="10">
    <source>
        <dbReference type="Proteomes" id="UP001305779"/>
    </source>
</evidence>
<evidence type="ECO:0000259" key="8">
    <source>
        <dbReference type="Pfam" id="PF01494"/>
    </source>
</evidence>
<dbReference type="InterPro" id="IPR050493">
    <property type="entry name" value="FAD-dep_Monooxygenase_BioMet"/>
</dbReference>
<keyword evidence="6" id="KW-0503">Monooxygenase</keyword>
<keyword evidence="5" id="KW-0560">Oxidoreductase</keyword>
<reference evidence="9 10" key="1">
    <citation type="journal article" date="2023" name="G3 (Bethesda)">
        <title>A chromosome-level genome assembly of Zasmidium syzygii isolated from banana leaves.</title>
        <authorList>
            <person name="van Westerhoven A.C."/>
            <person name="Mehrabi R."/>
            <person name="Talebi R."/>
            <person name="Steentjes M.B.F."/>
            <person name="Corcolon B."/>
            <person name="Chong P.A."/>
            <person name="Kema G.H.J."/>
            <person name="Seidl M.F."/>
        </authorList>
    </citation>
    <scope>NUCLEOTIDE SEQUENCE [LARGE SCALE GENOMIC DNA]</scope>
    <source>
        <strain evidence="9 10">P124</strain>
    </source>
</reference>
<proteinExistence type="inferred from homology"/>
<dbReference type="InterPro" id="IPR036188">
    <property type="entry name" value="FAD/NAD-bd_sf"/>
</dbReference>
<evidence type="ECO:0000256" key="2">
    <source>
        <dbReference type="ARBA" id="ARBA00007992"/>
    </source>
</evidence>
<evidence type="ECO:0000256" key="4">
    <source>
        <dbReference type="ARBA" id="ARBA00022827"/>
    </source>
</evidence>